<gene>
    <name evidence="4" type="ORF">HAX54_028947</name>
</gene>
<dbReference type="Pfam" id="PF00280">
    <property type="entry name" value="potato_inhibit"/>
    <property type="match status" value="1"/>
</dbReference>
<dbReference type="Proteomes" id="UP000823775">
    <property type="component" value="Unassembled WGS sequence"/>
</dbReference>
<keyword evidence="5" id="KW-1185">Reference proteome</keyword>
<comment type="similarity">
    <text evidence="1">Belongs to the protease inhibitor I13 (potato type I serine protease inhibitor) family.</text>
</comment>
<keyword evidence="2" id="KW-0646">Protease inhibitor</keyword>
<sequence length="118" mass="13124">MIRACWCASKVDWETIQKENPKLTNVPSVLNGSPVIQDFKCDRLKSYCNCASPSAVKKLSGKRARGRPQKLPLIVDRGVQATCSRSKQKEVKDMQSEAVELLLSSSIMVNQKTEDPNS</sequence>
<dbReference type="EMBL" id="JACEIK010003567">
    <property type="protein sequence ID" value="MCD9642256.1"/>
    <property type="molecule type" value="Genomic_DNA"/>
</dbReference>
<name>A0ABS8V7C5_DATST</name>
<evidence type="ECO:0000256" key="1">
    <source>
        <dbReference type="ARBA" id="ARBA00008210"/>
    </source>
</evidence>
<organism evidence="4 5">
    <name type="scientific">Datura stramonium</name>
    <name type="common">Jimsonweed</name>
    <name type="synonym">Common thornapple</name>
    <dbReference type="NCBI Taxonomy" id="4076"/>
    <lineage>
        <taxon>Eukaryota</taxon>
        <taxon>Viridiplantae</taxon>
        <taxon>Streptophyta</taxon>
        <taxon>Embryophyta</taxon>
        <taxon>Tracheophyta</taxon>
        <taxon>Spermatophyta</taxon>
        <taxon>Magnoliopsida</taxon>
        <taxon>eudicotyledons</taxon>
        <taxon>Gunneridae</taxon>
        <taxon>Pentapetalae</taxon>
        <taxon>asterids</taxon>
        <taxon>lamiids</taxon>
        <taxon>Solanales</taxon>
        <taxon>Solanaceae</taxon>
        <taxon>Solanoideae</taxon>
        <taxon>Datureae</taxon>
        <taxon>Datura</taxon>
    </lineage>
</organism>
<proteinExistence type="inferred from homology"/>
<evidence type="ECO:0000313" key="5">
    <source>
        <dbReference type="Proteomes" id="UP000823775"/>
    </source>
</evidence>
<protein>
    <submittedName>
        <fullName evidence="4">Uncharacterized protein</fullName>
    </submittedName>
</protein>
<keyword evidence="3" id="KW-0722">Serine protease inhibitor</keyword>
<dbReference type="InterPro" id="IPR000864">
    <property type="entry name" value="Prot_inh_pot1"/>
</dbReference>
<evidence type="ECO:0000256" key="3">
    <source>
        <dbReference type="ARBA" id="ARBA00022900"/>
    </source>
</evidence>
<reference evidence="4 5" key="1">
    <citation type="journal article" date="2021" name="BMC Genomics">
        <title>Datura genome reveals duplications of psychoactive alkaloid biosynthetic genes and high mutation rate following tissue culture.</title>
        <authorList>
            <person name="Rajewski A."/>
            <person name="Carter-House D."/>
            <person name="Stajich J."/>
            <person name="Litt A."/>
        </authorList>
    </citation>
    <scope>NUCLEOTIDE SEQUENCE [LARGE SCALE GENOMIC DNA]</scope>
    <source>
        <strain evidence="4">AR-01</strain>
    </source>
</reference>
<dbReference type="SUPFAM" id="SSF54654">
    <property type="entry name" value="CI-2 family of serine protease inhibitors"/>
    <property type="match status" value="1"/>
</dbReference>
<comment type="caution">
    <text evidence="4">The sequence shown here is derived from an EMBL/GenBank/DDBJ whole genome shotgun (WGS) entry which is preliminary data.</text>
</comment>
<accession>A0ABS8V7C5</accession>
<evidence type="ECO:0000313" key="4">
    <source>
        <dbReference type="EMBL" id="MCD9642256.1"/>
    </source>
</evidence>
<evidence type="ECO:0000256" key="2">
    <source>
        <dbReference type="ARBA" id="ARBA00022690"/>
    </source>
</evidence>
<dbReference type="InterPro" id="IPR036354">
    <property type="entry name" value="Prot_inh_pot1_sf"/>
</dbReference>